<organism evidence="4 5">
    <name type="scientific">Porcincola intestinalis</name>
    <dbReference type="NCBI Taxonomy" id="2606632"/>
    <lineage>
        <taxon>Bacteria</taxon>
        <taxon>Bacillati</taxon>
        <taxon>Bacillota</taxon>
        <taxon>Clostridia</taxon>
        <taxon>Lachnospirales</taxon>
        <taxon>Lachnospiraceae</taxon>
        <taxon>Porcincola</taxon>
    </lineage>
</organism>
<dbReference type="EMBL" id="VULZ01000007">
    <property type="protein sequence ID" value="MSS14999.1"/>
    <property type="molecule type" value="Genomic_DNA"/>
</dbReference>
<dbReference type="SUPFAM" id="SSF49879">
    <property type="entry name" value="SMAD/FHA domain"/>
    <property type="match status" value="1"/>
</dbReference>
<dbReference type="InterPro" id="IPR008984">
    <property type="entry name" value="SMAD_FHA_dom_sf"/>
</dbReference>
<proteinExistence type="predicted"/>
<keyword evidence="2" id="KW-0812">Transmembrane</keyword>
<dbReference type="InterPro" id="IPR050923">
    <property type="entry name" value="Cell_Proc_Reg/RNA_Proc"/>
</dbReference>
<dbReference type="PROSITE" id="PS51257">
    <property type="entry name" value="PROKAR_LIPOPROTEIN"/>
    <property type="match status" value="1"/>
</dbReference>
<comment type="caution">
    <text evidence="4">The sequence shown here is derived from an EMBL/GenBank/DDBJ whole genome shotgun (WGS) entry which is preliminary data.</text>
</comment>
<dbReference type="SMART" id="SM00240">
    <property type="entry name" value="FHA"/>
    <property type="match status" value="1"/>
</dbReference>
<feature type="transmembrane region" description="Helical" evidence="2">
    <location>
        <begin position="33"/>
        <end position="49"/>
    </location>
</feature>
<dbReference type="AlphaFoldDB" id="A0A6L5X3M8"/>
<dbReference type="InterPro" id="IPR000253">
    <property type="entry name" value="FHA_dom"/>
</dbReference>
<gene>
    <name evidence="4" type="ORF">FYJ35_08065</name>
</gene>
<accession>A0A6L5X3M8</accession>
<sequence length="226" mass="25381">MEHDRKTLILLLLAFSLLGIGCAVALKMDAAQIGGIGFLTASVIWLVRQQQVKKRSELRNIWSDEEQEMEDDDTFYRSLLREVYADQDNAPQGPPFYPRDNIPPGSPSFPQGSISQDSKSFPVNDTPAGSSCLQSLSPEQYNDIPLHRRLLIIGKSPRECDICLKSDTVSRIHARIERVSDTYYLTDLFSTNGTFLDGRRLEPNHASPIPPGAEIRIAGYRYRANL</sequence>
<keyword evidence="2" id="KW-1133">Transmembrane helix</keyword>
<evidence type="ECO:0000313" key="4">
    <source>
        <dbReference type="EMBL" id="MSS14999.1"/>
    </source>
</evidence>
<evidence type="ECO:0000313" key="5">
    <source>
        <dbReference type="Proteomes" id="UP000481852"/>
    </source>
</evidence>
<dbReference type="Proteomes" id="UP000481852">
    <property type="component" value="Unassembled WGS sequence"/>
</dbReference>
<evidence type="ECO:0000256" key="1">
    <source>
        <dbReference type="SAM" id="MobiDB-lite"/>
    </source>
</evidence>
<dbReference type="Gene3D" id="2.60.200.20">
    <property type="match status" value="1"/>
</dbReference>
<keyword evidence="5" id="KW-1185">Reference proteome</keyword>
<feature type="compositionally biased region" description="Polar residues" evidence="1">
    <location>
        <begin position="108"/>
        <end position="132"/>
    </location>
</feature>
<dbReference type="PROSITE" id="PS50006">
    <property type="entry name" value="FHA_DOMAIN"/>
    <property type="match status" value="1"/>
</dbReference>
<protein>
    <submittedName>
        <fullName evidence="4">FHA domain-containing protein</fullName>
    </submittedName>
</protein>
<reference evidence="4 5" key="1">
    <citation type="submission" date="2019-08" db="EMBL/GenBank/DDBJ databases">
        <title>In-depth cultivation of the pig gut microbiome towards novel bacterial diversity and tailored functional studies.</title>
        <authorList>
            <person name="Wylensek D."/>
            <person name="Hitch T.C.A."/>
            <person name="Clavel T."/>
        </authorList>
    </citation>
    <scope>NUCLEOTIDE SEQUENCE [LARGE SCALE GENOMIC DNA]</scope>
    <source>
        <strain evidence="4 5">Oil+RF-744-WCA-WT-11</strain>
    </source>
</reference>
<dbReference type="CDD" id="cd00060">
    <property type="entry name" value="FHA"/>
    <property type="match status" value="1"/>
</dbReference>
<feature type="domain" description="FHA" evidence="3">
    <location>
        <begin position="151"/>
        <end position="201"/>
    </location>
</feature>
<dbReference type="Pfam" id="PF00498">
    <property type="entry name" value="FHA"/>
    <property type="match status" value="1"/>
</dbReference>
<evidence type="ECO:0000259" key="3">
    <source>
        <dbReference type="PROSITE" id="PS50006"/>
    </source>
</evidence>
<keyword evidence="2" id="KW-0472">Membrane</keyword>
<feature type="region of interest" description="Disordered" evidence="1">
    <location>
        <begin position="90"/>
        <end position="132"/>
    </location>
</feature>
<name>A0A6L5X3M8_9FIRM</name>
<dbReference type="PANTHER" id="PTHR23308">
    <property type="entry name" value="NUCLEAR INHIBITOR OF PROTEIN PHOSPHATASE-1"/>
    <property type="match status" value="1"/>
</dbReference>
<evidence type="ECO:0000256" key="2">
    <source>
        <dbReference type="SAM" id="Phobius"/>
    </source>
</evidence>